<keyword evidence="2" id="KW-1185">Reference proteome</keyword>
<reference evidence="1 2" key="1">
    <citation type="journal article" date="2019" name="Commun. Biol.">
        <title>The bagworm genome reveals a unique fibroin gene that provides high tensile strength.</title>
        <authorList>
            <person name="Kono N."/>
            <person name="Nakamura H."/>
            <person name="Ohtoshi R."/>
            <person name="Tomita M."/>
            <person name="Numata K."/>
            <person name="Arakawa K."/>
        </authorList>
    </citation>
    <scope>NUCLEOTIDE SEQUENCE [LARGE SCALE GENOMIC DNA]</scope>
</reference>
<gene>
    <name evidence="1" type="ORF">EVAR_94433_1</name>
</gene>
<comment type="caution">
    <text evidence="1">The sequence shown here is derived from an EMBL/GenBank/DDBJ whole genome shotgun (WGS) entry which is preliminary data.</text>
</comment>
<evidence type="ECO:0000313" key="1">
    <source>
        <dbReference type="EMBL" id="GBP16095.1"/>
    </source>
</evidence>
<evidence type="ECO:0000313" key="2">
    <source>
        <dbReference type="Proteomes" id="UP000299102"/>
    </source>
</evidence>
<organism evidence="1 2">
    <name type="scientific">Eumeta variegata</name>
    <name type="common">Bagworm moth</name>
    <name type="synonym">Eumeta japonica</name>
    <dbReference type="NCBI Taxonomy" id="151549"/>
    <lineage>
        <taxon>Eukaryota</taxon>
        <taxon>Metazoa</taxon>
        <taxon>Ecdysozoa</taxon>
        <taxon>Arthropoda</taxon>
        <taxon>Hexapoda</taxon>
        <taxon>Insecta</taxon>
        <taxon>Pterygota</taxon>
        <taxon>Neoptera</taxon>
        <taxon>Endopterygota</taxon>
        <taxon>Lepidoptera</taxon>
        <taxon>Glossata</taxon>
        <taxon>Ditrysia</taxon>
        <taxon>Tineoidea</taxon>
        <taxon>Psychidae</taxon>
        <taxon>Oiketicinae</taxon>
        <taxon>Eumeta</taxon>
    </lineage>
</organism>
<accession>A0A4C1TQ42</accession>
<dbReference type="AlphaFoldDB" id="A0A4C1TQ42"/>
<sequence>MVLRRCVCDDYQTLLASLSTSSRRPRTSPWPCVGDDLVRTPGRLNPHRAGVEDSGSRFSVRNKRLWEGVFQTRVLSVVMFTPSPRHTSQSPRDSISYPPLSRSWFVHVYIRLLRLFYRIDLRPELKKGIGESRVRLLIKQNSFEENNSYLLSVTGRTIRGCRHSDARRADFRVRCGACELSRTFWRLLLNKPNMQSGDPRQERIFLSIHIDDAMDI</sequence>
<protein>
    <submittedName>
        <fullName evidence="1">Uncharacterized protein</fullName>
    </submittedName>
</protein>
<proteinExistence type="predicted"/>
<name>A0A4C1TQ42_EUMVA</name>
<dbReference type="EMBL" id="BGZK01000076">
    <property type="protein sequence ID" value="GBP16095.1"/>
    <property type="molecule type" value="Genomic_DNA"/>
</dbReference>
<dbReference type="Proteomes" id="UP000299102">
    <property type="component" value="Unassembled WGS sequence"/>
</dbReference>